<dbReference type="InterPro" id="IPR007060">
    <property type="entry name" value="FtsL/DivIC"/>
</dbReference>
<reference evidence="8 9" key="1">
    <citation type="submission" date="2020-08" db="EMBL/GenBank/DDBJ databases">
        <title>Bridging the membrane lipid divide: bacteria of the FCB group superphylum have the potential to synthesize archaeal ether lipids.</title>
        <authorList>
            <person name="Villanueva L."/>
            <person name="Von Meijenfeldt F.A.B."/>
            <person name="Westbye A.B."/>
            <person name="Yadav S."/>
            <person name="Hopmans E.C."/>
            <person name="Dutilh B.E."/>
            <person name="Sinninghe Damste J.S."/>
        </authorList>
    </citation>
    <scope>NUCLEOTIDE SEQUENCE [LARGE SCALE GENOMIC DNA]</scope>
    <source>
        <strain evidence="8">NIOZ-UU82</strain>
    </source>
</reference>
<sequence length="92" mass="10637">MLSLIILILFSLFLLIIFGDNGLVDFVLIKGEKDRLVEKNEKLNQENLNMYREIDRLKNDPKFVESVVRQELGVIGKDEVIFKTGKNQGNKK</sequence>
<feature type="coiled-coil region" evidence="7">
    <location>
        <begin position="29"/>
        <end position="60"/>
    </location>
</feature>
<accession>A0A8J6N5W9</accession>
<gene>
    <name evidence="8" type="ORF">H8E80_08395</name>
</gene>
<keyword evidence="6" id="KW-0131">Cell cycle</keyword>
<dbReference type="PANTHER" id="PTHR37485:SF1">
    <property type="entry name" value="CELL DIVISION PROTEIN FTSB"/>
    <property type="match status" value="1"/>
</dbReference>
<evidence type="ECO:0000256" key="3">
    <source>
        <dbReference type="ARBA" id="ARBA00022692"/>
    </source>
</evidence>
<evidence type="ECO:0000313" key="8">
    <source>
        <dbReference type="EMBL" id="MBC8200044.1"/>
    </source>
</evidence>
<comment type="caution">
    <text evidence="8">The sequence shown here is derived from an EMBL/GenBank/DDBJ whole genome shotgun (WGS) entry which is preliminary data.</text>
</comment>
<dbReference type="Pfam" id="PF04977">
    <property type="entry name" value="DivIC"/>
    <property type="match status" value="1"/>
</dbReference>
<keyword evidence="2" id="KW-0132">Cell division</keyword>
<protein>
    <submittedName>
        <fullName evidence="8">Septum formation initiator family protein</fullName>
    </submittedName>
</protein>
<keyword evidence="5" id="KW-0472">Membrane</keyword>
<evidence type="ECO:0000256" key="2">
    <source>
        <dbReference type="ARBA" id="ARBA00022618"/>
    </source>
</evidence>
<keyword evidence="4" id="KW-1133">Transmembrane helix</keyword>
<proteinExistence type="predicted"/>
<keyword evidence="1" id="KW-1003">Cell membrane</keyword>
<evidence type="ECO:0000256" key="6">
    <source>
        <dbReference type="ARBA" id="ARBA00023306"/>
    </source>
</evidence>
<dbReference type="InterPro" id="IPR023081">
    <property type="entry name" value="Cell_div_FtsB"/>
</dbReference>
<evidence type="ECO:0000256" key="5">
    <source>
        <dbReference type="ARBA" id="ARBA00023136"/>
    </source>
</evidence>
<keyword evidence="7" id="KW-0175">Coiled coil</keyword>
<name>A0A8J6N5W9_9BACT</name>
<dbReference type="EMBL" id="JACNLL010000074">
    <property type="protein sequence ID" value="MBC8200044.1"/>
    <property type="molecule type" value="Genomic_DNA"/>
</dbReference>
<dbReference type="PANTHER" id="PTHR37485">
    <property type="entry name" value="CELL DIVISION PROTEIN FTSB"/>
    <property type="match status" value="1"/>
</dbReference>
<dbReference type="Proteomes" id="UP000603545">
    <property type="component" value="Unassembled WGS sequence"/>
</dbReference>
<organism evidence="8 9">
    <name type="scientific">Candidatus Desulfaltia bathyphila</name>
    <dbReference type="NCBI Taxonomy" id="2841697"/>
    <lineage>
        <taxon>Bacteria</taxon>
        <taxon>Pseudomonadati</taxon>
        <taxon>Thermodesulfobacteriota</taxon>
        <taxon>Desulfobacteria</taxon>
        <taxon>Desulfobacterales</taxon>
        <taxon>Desulfobacterales incertae sedis</taxon>
        <taxon>Candidatus Desulfaltia</taxon>
    </lineage>
</organism>
<evidence type="ECO:0000313" key="9">
    <source>
        <dbReference type="Proteomes" id="UP000603545"/>
    </source>
</evidence>
<dbReference type="GO" id="GO:0043093">
    <property type="term" value="P:FtsZ-dependent cytokinesis"/>
    <property type="evidence" value="ECO:0007669"/>
    <property type="project" value="TreeGrafter"/>
</dbReference>
<evidence type="ECO:0000256" key="7">
    <source>
        <dbReference type="SAM" id="Coils"/>
    </source>
</evidence>
<dbReference type="GO" id="GO:0030428">
    <property type="term" value="C:cell septum"/>
    <property type="evidence" value="ECO:0007669"/>
    <property type="project" value="TreeGrafter"/>
</dbReference>
<evidence type="ECO:0000256" key="1">
    <source>
        <dbReference type="ARBA" id="ARBA00022475"/>
    </source>
</evidence>
<evidence type="ECO:0000256" key="4">
    <source>
        <dbReference type="ARBA" id="ARBA00022989"/>
    </source>
</evidence>
<dbReference type="AlphaFoldDB" id="A0A8J6N5W9"/>
<keyword evidence="3" id="KW-0812">Transmembrane</keyword>